<dbReference type="InterPro" id="IPR047525">
    <property type="entry name" value="TfoX-like"/>
</dbReference>
<organism evidence="2 3">
    <name type="scientific">Clostridium sulfidigenes</name>
    <dbReference type="NCBI Taxonomy" id="318464"/>
    <lineage>
        <taxon>Bacteria</taxon>
        <taxon>Bacillati</taxon>
        <taxon>Bacillota</taxon>
        <taxon>Clostridia</taxon>
        <taxon>Eubacteriales</taxon>
        <taxon>Clostridiaceae</taxon>
        <taxon>Clostridium</taxon>
    </lineage>
</organism>
<feature type="domain" description="TfoX C-terminal" evidence="1">
    <location>
        <begin position="2"/>
        <end position="68"/>
    </location>
</feature>
<accession>A0A927W5M6</accession>
<dbReference type="PANTHER" id="PTHR36121:SF1">
    <property type="entry name" value="PROTEIN SXY"/>
    <property type="match status" value="1"/>
</dbReference>
<dbReference type="Proteomes" id="UP000768462">
    <property type="component" value="Unassembled WGS sequence"/>
</dbReference>
<dbReference type="PANTHER" id="PTHR36121">
    <property type="entry name" value="PROTEIN SXY"/>
    <property type="match status" value="1"/>
</dbReference>
<reference evidence="2" key="1">
    <citation type="submission" date="2019-04" db="EMBL/GenBank/DDBJ databases">
        <title>Evolution of Biomass-Degrading Anaerobic Consortia Revealed by Metagenomics.</title>
        <authorList>
            <person name="Peng X."/>
        </authorList>
    </citation>
    <scope>NUCLEOTIDE SEQUENCE</scope>
    <source>
        <strain evidence="2">SIG254</strain>
    </source>
</reference>
<proteinExistence type="predicted"/>
<gene>
    <name evidence="2" type="ORF">E7215_04590</name>
</gene>
<evidence type="ECO:0000313" key="2">
    <source>
        <dbReference type="EMBL" id="MBE6059436.1"/>
    </source>
</evidence>
<dbReference type="Pfam" id="PF04994">
    <property type="entry name" value="TfoX_C"/>
    <property type="match status" value="1"/>
</dbReference>
<dbReference type="Gene3D" id="1.10.150.20">
    <property type="entry name" value="5' to 3' exonuclease, C-terminal subdomain"/>
    <property type="match status" value="1"/>
</dbReference>
<evidence type="ECO:0000313" key="3">
    <source>
        <dbReference type="Proteomes" id="UP000768462"/>
    </source>
</evidence>
<comment type="caution">
    <text evidence="2">The sequence shown here is derived from an EMBL/GenBank/DDBJ whole genome shotgun (WGS) entry which is preliminary data.</text>
</comment>
<name>A0A927W5M6_9CLOT</name>
<sequence length="68" mass="7488">MSKLSELPNIGKKLEEQLNEVGIKTAEQLKKVGSKQAWLDIKAIDASACINRLCALEGAIKGIRWHSL</sequence>
<protein>
    <submittedName>
        <fullName evidence="2">TfoX/Sxy family protein</fullName>
    </submittedName>
</protein>
<dbReference type="AlphaFoldDB" id="A0A927W5M6"/>
<dbReference type="InterPro" id="IPR007077">
    <property type="entry name" value="TfoX_C"/>
</dbReference>
<evidence type="ECO:0000259" key="1">
    <source>
        <dbReference type="Pfam" id="PF04994"/>
    </source>
</evidence>
<dbReference type="EMBL" id="SVCM01000052">
    <property type="protein sequence ID" value="MBE6059436.1"/>
    <property type="molecule type" value="Genomic_DNA"/>
</dbReference>